<name>A0A318KKJ0_9FIRM</name>
<sequence>MLGFLLLALQIAAMICVIIMNSVLYKIHQDLKAIRSCLTESKNDLNQH</sequence>
<reference evidence="2 3" key="1">
    <citation type="submission" date="2018-05" db="EMBL/GenBank/DDBJ databases">
        <title>Genomic Encyclopedia of Type Strains, Phase IV (KMG-IV): sequencing the most valuable type-strain genomes for metagenomic binning, comparative biology and taxonomic classification.</title>
        <authorList>
            <person name="Goeker M."/>
        </authorList>
    </citation>
    <scope>NUCLEOTIDE SEQUENCE [LARGE SCALE GENOMIC DNA]</scope>
    <source>
        <strain evidence="2 3">JC118</strain>
    </source>
</reference>
<accession>A0A318KKJ0</accession>
<evidence type="ECO:0000313" key="3">
    <source>
        <dbReference type="Proteomes" id="UP000247612"/>
    </source>
</evidence>
<proteinExistence type="predicted"/>
<evidence type="ECO:0000256" key="1">
    <source>
        <dbReference type="SAM" id="Phobius"/>
    </source>
</evidence>
<dbReference type="AlphaFoldDB" id="A0A318KKJ0"/>
<dbReference type="EMBL" id="QJKH01000012">
    <property type="protein sequence ID" value="PXX77138.1"/>
    <property type="molecule type" value="Genomic_DNA"/>
</dbReference>
<keyword evidence="1" id="KW-0812">Transmembrane</keyword>
<protein>
    <submittedName>
        <fullName evidence="2">Uncharacterized protein</fullName>
    </submittedName>
</protein>
<keyword evidence="1" id="KW-0472">Membrane</keyword>
<keyword evidence="1" id="KW-1133">Transmembrane helix</keyword>
<gene>
    <name evidence="2" type="ORF">DES51_11278</name>
</gene>
<dbReference type="Proteomes" id="UP000247612">
    <property type="component" value="Unassembled WGS sequence"/>
</dbReference>
<dbReference type="RefSeq" id="WP_022937274.1">
    <property type="nucleotide sequence ID" value="NZ_CABKRQ010000002.1"/>
</dbReference>
<feature type="transmembrane region" description="Helical" evidence="1">
    <location>
        <begin position="6"/>
        <end position="25"/>
    </location>
</feature>
<organism evidence="2 3">
    <name type="scientific">Dielma fastidiosa</name>
    <dbReference type="NCBI Taxonomy" id="1034346"/>
    <lineage>
        <taxon>Bacteria</taxon>
        <taxon>Bacillati</taxon>
        <taxon>Bacillota</taxon>
        <taxon>Erysipelotrichia</taxon>
        <taxon>Erysipelotrichales</taxon>
        <taxon>Erysipelotrichaceae</taxon>
        <taxon>Dielma</taxon>
    </lineage>
</organism>
<evidence type="ECO:0000313" key="2">
    <source>
        <dbReference type="EMBL" id="PXX77138.1"/>
    </source>
</evidence>
<keyword evidence="3" id="KW-1185">Reference proteome</keyword>
<comment type="caution">
    <text evidence="2">The sequence shown here is derived from an EMBL/GenBank/DDBJ whole genome shotgun (WGS) entry which is preliminary data.</text>
</comment>